<proteinExistence type="predicted"/>
<dbReference type="EMBL" id="JBBYAF010000008">
    <property type="protein sequence ID" value="MEL3971818.1"/>
    <property type="molecule type" value="Genomic_DNA"/>
</dbReference>
<evidence type="ECO:0000313" key="3">
    <source>
        <dbReference type="Proteomes" id="UP001389717"/>
    </source>
</evidence>
<evidence type="ECO:0000259" key="1">
    <source>
        <dbReference type="PROSITE" id="PS50943"/>
    </source>
</evidence>
<dbReference type="SUPFAM" id="SSF47413">
    <property type="entry name" value="lambda repressor-like DNA-binding domains"/>
    <property type="match status" value="1"/>
</dbReference>
<evidence type="ECO:0000313" key="2">
    <source>
        <dbReference type="EMBL" id="MEL3971818.1"/>
    </source>
</evidence>
<dbReference type="InterPro" id="IPR010982">
    <property type="entry name" value="Lambda_DNA-bd_dom_sf"/>
</dbReference>
<gene>
    <name evidence="2" type="ORF">AAEO50_05930</name>
</gene>
<dbReference type="Proteomes" id="UP001389717">
    <property type="component" value="Unassembled WGS sequence"/>
</dbReference>
<comment type="caution">
    <text evidence="2">The sequence shown here is derived from an EMBL/GenBank/DDBJ whole genome shotgun (WGS) entry which is preliminary data.</text>
</comment>
<organism evidence="2 3">
    <name type="scientific">Rossellomorea oryzaecorticis</name>
    <dbReference type="NCBI Taxonomy" id="1396505"/>
    <lineage>
        <taxon>Bacteria</taxon>
        <taxon>Bacillati</taxon>
        <taxon>Bacillota</taxon>
        <taxon>Bacilli</taxon>
        <taxon>Bacillales</taxon>
        <taxon>Bacillaceae</taxon>
        <taxon>Rossellomorea</taxon>
    </lineage>
</organism>
<protein>
    <submittedName>
        <fullName evidence="2">Helix-turn-helix domain-containing protein</fullName>
    </submittedName>
</protein>
<dbReference type="SMART" id="SM00530">
    <property type="entry name" value="HTH_XRE"/>
    <property type="match status" value="1"/>
</dbReference>
<dbReference type="CDD" id="cd00093">
    <property type="entry name" value="HTH_XRE"/>
    <property type="match status" value="1"/>
</dbReference>
<dbReference type="Gene3D" id="1.10.260.40">
    <property type="entry name" value="lambda repressor-like DNA-binding domains"/>
    <property type="match status" value="1"/>
</dbReference>
<feature type="domain" description="HTH cro/C1-type" evidence="1">
    <location>
        <begin position="14"/>
        <end position="61"/>
    </location>
</feature>
<dbReference type="RefSeq" id="WP_341981499.1">
    <property type="nucleotide sequence ID" value="NZ_JBBYAF010000008.1"/>
</dbReference>
<dbReference type="InterPro" id="IPR001387">
    <property type="entry name" value="Cro/C1-type_HTH"/>
</dbReference>
<reference evidence="2 3" key="1">
    <citation type="submission" date="2024-04" db="EMBL/GenBank/DDBJ databases">
        <title>Bacillus oryzaecorticis sp. nov., a moderately halophilic bacterium isolated from rice husks.</title>
        <authorList>
            <person name="Zhu H.-S."/>
        </authorList>
    </citation>
    <scope>NUCLEOTIDE SEQUENCE [LARGE SCALE GENOMIC DNA]</scope>
    <source>
        <strain evidence="2 3">ZC255</strain>
    </source>
</reference>
<sequence length="158" mass="18427">MSKEEIIRIISDKLRLIRTEADYTQEKMANVIGLSKKTLVQIEKGRVEASWTAVIAICALFRDNETLTSSLGGEPLEVIETIAREGVDFRKEKTLGGKVWWKEIKKNEGYVLQQNLFSKHYRILDRGDYRIYSSFDEEKSYFRFDEISNEPITKQEKP</sequence>
<name>A0ABU9K710_9BACI</name>
<dbReference type="Pfam" id="PF13560">
    <property type="entry name" value="HTH_31"/>
    <property type="match status" value="1"/>
</dbReference>
<keyword evidence="3" id="KW-1185">Reference proteome</keyword>
<accession>A0ABU9K710</accession>
<dbReference type="PROSITE" id="PS50943">
    <property type="entry name" value="HTH_CROC1"/>
    <property type="match status" value="1"/>
</dbReference>